<keyword evidence="1 4" id="KW-0378">Hydrolase</keyword>
<accession>A0A811T8B9</accession>
<dbReference type="Pfam" id="PF00176">
    <property type="entry name" value="SNF2-rel_dom"/>
    <property type="match status" value="1"/>
</dbReference>
<dbReference type="AlphaFoldDB" id="A0A811T8B9"/>
<dbReference type="InterPro" id="IPR027417">
    <property type="entry name" value="P-loop_NTPase"/>
</dbReference>
<proteinExistence type="predicted"/>
<dbReference type="SMART" id="SM00490">
    <property type="entry name" value="HELICc"/>
    <property type="match status" value="1"/>
</dbReference>
<evidence type="ECO:0000313" key="4">
    <source>
        <dbReference type="EMBL" id="CAD6491853.1"/>
    </source>
</evidence>
<evidence type="ECO:0000256" key="1">
    <source>
        <dbReference type="ARBA" id="ARBA00022801"/>
    </source>
</evidence>
<dbReference type="GO" id="GO:0140097">
    <property type="term" value="F:catalytic activity, acting on DNA"/>
    <property type="evidence" value="ECO:0007669"/>
    <property type="project" value="UniProtKB-ARBA"/>
</dbReference>
<evidence type="ECO:0000313" key="5">
    <source>
        <dbReference type="Proteomes" id="UP000610373"/>
    </source>
</evidence>
<dbReference type="SUPFAM" id="SSF52540">
    <property type="entry name" value="P-loop containing nucleoside triphosphate hydrolases"/>
    <property type="match status" value="2"/>
</dbReference>
<sequence>MWDKSVDVSDEYVETIKTKTWLNDKITPYELYLKFLYEYLEERINLDLEDVEDFYRPPNFMDLEYQRDAVQDAKLKLGEYGGVFISDVVGLGKTYIATMLAQQLDGRTIVIAPPVLVDRNNPGSWTNVFEDFGIRQAYVESRGKLDDIIRRGTEKYKNIIIDEAHSFRNESTQSYEKLARICRGKRVILVSATPLNNTPIDILSQIKLFQDAHKSTLRNPKVKDLERYFNGLQSKLKGLDRQQDKEEYLSVVKENAEDIRKNVLKDLMVRRTRSVITENYGEDLKKQNLTFPEVGDPEPIYYNFDEELDSIFTDTVDIIVNQFKYARYTPLLYLEKSLTTIEKLSQRNMQGFMRILLLKRLESSIFAFNKSISRFIYSYEKFIEQYQKGNVYVSKKHINRIFEHLDNDDDKSIQKLIDEDKATAYASEDFYDKFIVDLKDDLKALKNIRGLWSNVKNDPKLEKFIELLKSDPVLKNNKLIVFTESMETAHHLEEMLNPVFDNKVRAFSSFSTPAERTEIIDNFDANARNQKDDIRIVISTEILAEGVNLHRSSVVINYDIPWNPTRMMQRVGRINRVDSKFDKIYIYNFFPAGQINENISLQEAAEAKIEAFIEMLGNDARLLTDEEIKSHDLYKRLTSRESIIGEDEDNPELRYLTFLRNIRDTDKELFNKIKKLPKKARSAKKYTEDSTSTVTFLRKGKVRKIFKTTGNAKGILSEEVDFDTAAKILESAIDTKREKIEPEFYIHLEFNKKEFADVFIKESESLNPAGNRGNKAKLIQIIRAIEDSPGFTEIENDYLRDVLTLLRDGSLPKATIKKIIDGIKNEITPFKIYGKIKSGIPEQFFQSTFVTSSADTRGKREVILSEYLVGSS</sequence>
<dbReference type="EMBL" id="CAJHIO010000008">
    <property type="protein sequence ID" value="CAD6491853.1"/>
    <property type="molecule type" value="Genomic_DNA"/>
</dbReference>
<dbReference type="PROSITE" id="PS51192">
    <property type="entry name" value="HELICASE_ATP_BIND_1"/>
    <property type="match status" value="1"/>
</dbReference>
<dbReference type="PROSITE" id="PS51194">
    <property type="entry name" value="HELICASE_CTER"/>
    <property type="match status" value="1"/>
</dbReference>
<gene>
    <name evidence="4" type="primary">rapA_1</name>
    <name evidence="4" type="ORF">CHKLHMKO_00207</name>
</gene>
<dbReference type="EC" id="3.6.4.-" evidence="4"/>
<dbReference type="InterPro" id="IPR049730">
    <property type="entry name" value="SNF2/RAD54-like_C"/>
</dbReference>
<dbReference type="SMART" id="SM00487">
    <property type="entry name" value="DEXDc"/>
    <property type="match status" value="1"/>
</dbReference>
<dbReference type="Pfam" id="PF00271">
    <property type="entry name" value="Helicase_C"/>
    <property type="match status" value="1"/>
</dbReference>
<evidence type="ECO:0000259" key="2">
    <source>
        <dbReference type="PROSITE" id="PS51192"/>
    </source>
</evidence>
<dbReference type="GO" id="GO:0005524">
    <property type="term" value="F:ATP binding"/>
    <property type="evidence" value="ECO:0007669"/>
    <property type="project" value="InterPro"/>
</dbReference>
<organism evidence="4 5">
    <name type="scientific">Candidatus Argoarchaeum ethanivorans</name>
    <dbReference type="NCBI Taxonomy" id="2608793"/>
    <lineage>
        <taxon>Archaea</taxon>
        <taxon>Methanobacteriati</taxon>
        <taxon>Methanobacteriota</taxon>
        <taxon>Stenosarchaea group</taxon>
        <taxon>Methanomicrobia</taxon>
        <taxon>Methanosarcinales</taxon>
        <taxon>Methanosarcinales incertae sedis</taxon>
        <taxon>GOM Arc I cluster</taxon>
        <taxon>Candidatus Argoarchaeum</taxon>
    </lineage>
</organism>
<dbReference type="Proteomes" id="UP000610373">
    <property type="component" value="Unassembled WGS sequence"/>
</dbReference>
<dbReference type="GO" id="GO:0016787">
    <property type="term" value="F:hydrolase activity"/>
    <property type="evidence" value="ECO:0007669"/>
    <property type="project" value="UniProtKB-KW"/>
</dbReference>
<dbReference type="CDD" id="cd18793">
    <property type="entry name" value="SF2_C_SNF"/>
    <property type="match status" value="1"/>
</dbReference>
<feature type="domain" description="Helicase C-terminal" evidence="3">
    <location>
        <begin position="460"/>
        <end position="620"/>
    </location>
</feature>
<dbReference type="GO" id="GO:0120545">
    <property type="term" value="F:nucleic acid conformation isomerase activity"/>
    <property type="evidence" value="ECO:0007669"/>
    <property type="project" value="UniProtKB-ARBA"/>
</dbReference>
<evidence type="ECO:0000259" key="3">
    <source>
        <dbReference type="PROSITE" id="PS51194"/>
    </source>
</evidence>
<dbReference type="InterPro" id="IPR000330">
    <property type="entry name" value="SNF2_N"/>
</dbReference>
<reference evidence="4" key="1">
    <citation type="submission" date="2020-10" db="EMBL/GenBank/DDBJ databases">
        <authorList>
            <person name="Hahn C.J."/>
            <person name="Laso-Perez R."/>
            <person name="Vulcano F."/>
            <person name="Vaziourakis K.-M."/>
            <person name="Stokke R."/>
            <person name="Steen I.H."/>
            <person name="Teske A."/>
            <person name="Boetius A."/>
            <person name="Liebeke M."/>
            <person name="Amann R."/>
            <person name="Knittel K."/>
        </authorList>
    </citation>
    <scope>NUCLEOTIDE SEQUENCE</scope>
    <source>
        <strain evidence="4">Gfbio:e3339647-f889-4370-9287-4fb5cb688e4c:AG392O15_GoMArc1</strain>
    </source>
</reference>
<dbReference type="PANTHER" id="PTHR45766">
    <property type="entry name" value="DNA ANNEALING HELICASE AND ENDONUCLEASE ZRANB3 FAMILY MEMBER"/>
    <property type="match status" value="1"/>
</dbReference>
<feature type="domain" description="Helicase ATP-binding" evidence="2">
    <location>
        <begin position="74"/>
        <end position="212"/>
    </location>
</feature>
<comment type="caution">
    <text evidence="4">The sequence shown here is derived from an EMBL/GenBank/DDBJ whole genome shotgun (WGS) entry which is preliminary data.</text>
</comment>
<dbReference type="Gene3D" id="3.40.50.300">
    <property type="entry name" value="P-loop containing nucleotide triphosphate hydrolases"/>
    <property type="match status" value="2"/>
</dbReference>
<name>A0A811T8B9_9EURY</name>
<protein>
    <submittedName>
        <fullName evidence="4">RNA polymerase-associated protein RapA</fullName>
        <ecNumber evidence="4">3.6.4.-</ecNumber>
    </submittedName>
</protein>
<dbReference type="InterPro" id="IPR001650">
    <property type="entry name" value="Helicase_C-like"/>
</dbReference>
<dbReference type="InterPro" id="IPR014001">
    <property type="entry name" value="Helicase_ATP-bd"/>
</dbReference>
<dbReference type="PANTHER" id="PTHR45766:SF6">
    <property type="entry name" value="SWI_SNF-RELATED MATRIX-ASSOCIATED ACTIN-DEPENDENT REGULATOR OF CHROMATIN SUBFAMILY A-LIKE PROTEIN 1"/>
    <property type="match status" value="1"/>
</dbReference>